<accession>A0A8S5SEI7</accession>
<sequence length="42" mass="5175">MELKREELIEYSYYDEEGKLITIVNREKLAELLEADEVRWKE</sequence>
<name>A0A8S5SEI7_9CAUD</name>
<evidence type="ECO:0000313" key="1">
    <source>
        <dbReference type="EMBL" id="DAF49393.1"/>
    </source>
</evidence>
<protein>
    <submittedName>
        <fullName evidence="1">PB1 PB1 domain</fullName>
    </submittedName>
</protein>
<proteinExistence type="predicted"/>
<reference evidence="1" key="1">
    <citation type="journal article" date="2021" name="Proc. Natl. Acad. Sci. U.S.A.">
        <title>A Catalog of Tens of Thousands of Viruses from Human Metagenomes Reveals Hidden Associations with Chronic Diseases.</title>
        <authorList>
            <person name="Tisza M.J."/>
            <person name="Buck C.B."/>
        </authorList>
    </citation>
    <scope>NUCLEOTIDE SEQUENCE</scope>
    <source>
        <strain evidence="1">Ct8mY9</strain>
    </source>
</reference>
<organism evidence="1">
    <name type="scientific">Myoviridae sp. ct8mY9</name>
    <dbReference type="NCBI Taxonomy" id="2827664"/>
    <lineage>
        <taxon>Viruses</taxon>
        <taxon>Duplodnaviria</taxon>
        <taxon>Heunggongvirae</taxon>
        <taxon>Uroviricota</taxon>
        <taxon>Caudoviricetes</taxon>
    </lineage>
</organism>
<dbReference type="EMBL" id="BK032581">
    <property type="protein sequence ID" value="DAF49393.1"/>
    <property type="molecule type" value="Genomic_DNA"/>
</dbReference>